<dbReference type="Pfam" id="PF08502">
    <property type="entry name" value="LeuA_dimer"/>
    <property type="match status" value="1"/>
</dbReference>
<dbReference type="AlphaFoldDB" id="A0A645CRQ0"/>
<proteinExistence type="inferred from homology"/>
<reference evidence="5" key="1">
    <citation type="submission" date="2019-08" db="EMBL/GenBank/DDBJ databases">
        <authorList>
            <person name="Kucharzyk K."/>
            <person name="Murdoch R.W."/>
            <person name="Higgins S."/>
            <person name="Loffler F."/>
        </authorList>
    </citation>
    <scope>NUCLEOTIDE SEQUENCE</scope>
</reference>
<comment type="similarity">
    <text evidence="1">Belongs to the alpha-IPM synthase/homocitrate synthase family.</text>
</comment>
<dbReference type="InterPro" id="IPR036230">
    <property type="entry name" value="LeuA_allosteric_dom_sf"/>
</dbReference>
<comment type="caution">
    <text evidence="5">The sequence shown here is derived from an EMBL/GenBank/DDBJ whole genome shotgun (WGS) entry which is preliminary data.</text>
</comment>
<name>A0A645CRQ0_9ZZZZ</name>
<evidence type="ECO:0000256" key="1">
    <source>
        <dbReference type="ARBA" id="ARBA00006154"/>
    </source>
</evidence>
<feature type="domain" description="2-isopropylmalate synthase LeuA allosteric (dimerisation)" evidence="4">
    <location>
        <begin position="13"/>
        <end position="160"/>
    </location>
</feature>
<evidence type="ECO:0000313" key="5">
    <source>
        <dbReference type="EMBL" id="MPM79575.1"/>
    </source>
</evidence>
<sequence length="171" mass="19454">MRLVGLRADGHHEAVDEDVLTAQARGFGRLYDAARYRKPRLGVLGDALFIQREAEHGAAVFLRDRQHRVERLLFPVDGVQQRFAVIDARRALERFYPSLKAVRLTDFKVNVLDSEKATGSTVRVVMESSDSESVWTTVGVSKDIIYASWYALVDSLEYKLLKDELKKTDNQ</sequence>
<gene>
    <name evidence="5" type="ORF">SDC9_126614</name>
</gene>
<dbReference type="PANTHER" id="PTHR43538">
    <property type="entry name" value="ALPHA-IPM SYNTHASE/HOMOCITRATE SYNTHASE"/>
    <property type="match status" value="1"/>
</dbReference>
<organism evidence="5">
    <name type="scientific">bioreactor metagenome</name>
    <dbReference type="NCBI Taxonomy" id="1076179"/>
    <lineage>
        <taxon>unclassified sequences</taxon>
        <taxon>metagenomes</taxon>
        <taxon>ecological metagenomes</taxon>
    </lineage>
</organism>
<dbReference type="GO" id="GO:0003852">
    <property type="term" value="F:2-isopropylmalate synthase activity"/>
    <property type="evidence" value="ECO:0007669"/>
    <property type="project" value="InterPro"/>
</dbReference>
<dbReference type="InterPro" id="IPR005675">
    <property type="entry name" value="Citramal_synthase"/>
</dbReference>
<accession>A0A645CRQ0</accession>
<evidence type="ECO:0000256" key="2">
    <source>
        <dbReference type="ARBA" id="ARBA00022679"/>
    </source>
</evidence>
<protein>
    <recommendedName>
        <fullName evidence="4">2-isopropylmalate synthase LeuA allosteric (dimerisation) domain-containing protein</fullName>
    </recommendedName>
</protein>
<dbReference type="SUPFAM" id="SSF110921">
    <property type="entry name" value="2-isopropylmalate synthase LeuA, allosteric (dimerisation) domain"/>
    <property type="match status" value="1"/>
</dbReference>
<dbReference type="GO" id="GO:0009098">
    <property type="term" value="P:L-leucine biosynthetic process"/>
    <property type="evidence" value="ECO:0007669"/>
    <property type="project" value="InterPro"/>
</dbReference>
<dbReference type="InterPro" id="IPR013709">
    <property type="entry name" value="2-isopropylmalate_synth_dimer"/>
</dbReference>
<dbReference type="PANTHER" id="PTHR43538:SF1">
    <property type="entry name" value="(R)-CITRAMALATE SYNTHASE"/>
    <property type="match status" value="1"/>
</dbReference>
<dbReference type="SMART" id="SM00917">
    <property type="entry name" value="LeuA_dimer"/>
    <property type="match status" value="1"/>
</dbReference>
<evidence type="ECO:0000259" key="4">
    <source>
        <dbReference type="SMART" id="SM00917"/>
    </source>
</evidence>
<dbReference type="Gene3D" id="3.30.160.270">
    <property type="match status" value="1"/>
</dbReference>
<evidence type="ECO:0000256" key="3">
    <source>
        <dbReference type="ARBA" id="ARBA00029440"/>
    </source>
</evidence>
<keyword evidence="2" id="KW-0808">Transferase</keyword>
<comment type="pathway">
    <text evidence="3">Amino-acid biosynthesis.</text>
</comment>
<dbReference type="EMBL" id="VSSQ01029433">
    <property type="protein sequence ID" value="MPM79575.1"/>
    <property type="molecule type" value="Genomic_DNA"/>
</dbReference>